<reference evidence="1 2" key="1">
    <citation type="journal article" date="2019" name="Commun. Biol.">
        <title>The bagworm genome reveals a unique fibroin gene that provides high tensile strength.</title>
        <authorList>
            <person name="Kono N."/>
            <person name="Nakamura H."/>
            <person name="Ohtoshi R."/>
            <person name="Tomita M."/>
            <person name="Numata K."/>
            <person name="Arakawa K."/>
        </authorList>
    </citation>
    <scope>NUCLEOTIDE SEQUENCE [LARGE SCALE GENOMIC DNA]</scope>
</reference>
<evidence type="ECO:0000313" key="1">
    <source>
        <dbReference type="EMBL" id="GBP40715.1"/>
    </source>
</evidence>
<organism evidence="1 2">
    <name type="scientific">Eumeta variegata</name>
    <name type="common">Bagworm moth</name>
    <name type="synonym">Eumeta japonica</name>
    <dbReference type="NCBI Taxonomy" id="151549"/>
    <lineage>
        <taxon>Eukaryota</taxon>
        <taxon>Metazoa</taxon>
        <taxon>Ecdysozoa</taxon>
        <taxon>Arthropoda</taxon>
        <taxon>Hexapoda</taxon>
        <taxon>Insecta</taxon>
        <taxon>Pterygota</taxon>
        <taxon>Neoptera</taxon>
        <taxon>Endopterygota</taxon>
        <taxon>Lepidoptera</taxon>
        <taxon>Glossata</taxon>
        <taxon>Ditrysia</taxon>
        <taxon>Tineoidea</taxon>
        <taxon>Psychidae</taxon>
        <taxon>Oiketicinae</taxon>
        <taxon>Eumeta</taxon>
    </lineage>
</organism>
<accession>A0A4C1VSD9</accession>
<proteinExistence type="predicted"/>
<evidence type="ECO:0000313" key="2">
    <source>
        <dbReference type="Proteomes" id="UP000299102"/>
    </source>
</evidence>
<dbReference type="Proteomes" id="UP000299102">
    <property type="component" value="Unassembled WGS sequence"/>
</dbReference>
<gene>
    <name evidence="1" type="ORF">EVAR_36451_1</name>
</gene>
<dbReference type="EMBL" id="BGZK01000386">
    <property type="protein sequence ID" value="GBP40715.1"/>
    <property type="molecule type" value="Genomic_DNA"/>
</dbReference>
<keyword evidence="2" id="KW-1185">Reference proteome</keyword>
<sequence>MAERKEFEIRTSSSVGHTRHATCDATRSIVCARAETHWKGAVDDGSSSDEQETVDAEGLICPMFISLETTGASRFFFHHDNALDSEKVKLVAHPVYHASFLCCQTSKTIRDLTFAESEMTVIAKTITIKVTS</sequence>
<comment type="caution">
    <text evidence="1">The sequence shown here is derived from an EMBL/GenBank/DDBJ whole genome shotgun (WGS) entry which is preliminary data.</text>
</comment>
<name>A0A4C1VSD9_EUMVA</name>
<dbReference type="AlphaFoldDB" id="A0A4C1VSD9"/>
<protein>
    <submittedName>
        <fullName evidence="1">Uncharacterized protein</fullName>
    </submittedName>
</protein>